<dbReference type="PANTHER" id="PTHR47074">
    <property type="entry name" value="BNAC02G40300D PROTEIN"/>
    <property type="match status" value="1"/>
</dbReference>
<evidence type="ECO:0000259" key="1">
    <source>
        <dbReference type="Pfam" id="PF13456"/>
    </source>
</evidence>
<dbReference type="Gene3D" id="3.30.420.10">
    <property type="entry name" value="Ribonuclease H-like superfamily/Ribonuclease H"/>
    <property type="match status" value="1"/>
</dbReference>
<dbReference type="AlphaFoldDB" id="A0AAV3PXM4"/>
<dbReference type="EMBL" id="BAABME010002766">
    <property type="protein sequence ID" value="GAA0156000.1"/>
    <property type="molecule type" value="Genomic_DNA"/>
</dbReference>
<dbReference type="InterPro" id="IPR012337">
    <property type="entry name" value="RNaseH-like_sf"/>
</dbReference>
<gene>
    <name evidence="2" type="ORF">LIER_13598</name>
</gene>
<evidence type="ECO:0000313" key="2">
    <source>
        <dbReference type="EMBL" id="GAA0156000.1"/>
    </source>
</evidence>
<sequence>MLWSIWKTRNNLLFEDQQASLDKTITFGVQMNADFDTATQREAEPMVPRDQTHSSNLQQQEWTPPQTGFIKVSGSFIAEAQALQDGLQFAWHLRVRNVELESDSEKLIHILRREQQVPSEVEVIIGDILHLTNYMEVKFQYVKRSINNAAHVVAH</sequence>
<dbReference type="InterPro" id="IPR044730">
    <property type="entry name" value="RNase_H-like_dom_plant"/>
</dbReference>
<dbReference type="InterPro" id="IPR002156">
    <property type="entry name" value="RNaseH_domain"/>
</dbReference>
<dbReference type="Proteomes" id="UP001454036">
    <property type="component" value="Unassembled WGS sequence"/>
</dbReference>
<accession>A0AAV3PXM4</accession>
<protein>
    <recommendedName>
        <fullName evidence="1">RNase H type-1 domain-containing protein</fullName>
    </recommendedName>
</protein>
<organism evidence="2 3">
    <name type="scientific">Lithospermum erythrorhizon</name>
    <name type="common">Purple gromwell</name>
    <name type="synonym">Lithospermum officinale var. erythrorhizon</name>
    <dbReference type="NCBI Taxonomy" id="34254"/>
    <lineage>
        <taxon>Eukaryota</taxon>
        <taxon>Viridiplantae</taxon>
        <taxon>Streptophyta</taxon>
        <taxon>Embryophyta</taxon>
        <taxon>Tracheophyta</taxon>
        <taxon>Spermatophyta</taxon>
        <taxon>Magnoliopsida</taxon>
        <taxon>eudicotyledons</taxon>
        <taxon>Gunneridae</taxon>
        <taxon>Pentapetalae</taxon>
        <taxon>asterids</taxon>
        <taxon>lamiids</taxon>
        <taxon>Boraginales</taxon>
        <taxon>Boraginaceae</taxon>
        <taxon>Boraginoideae</taxon>
        <taxon>Lithospermeae</taxon>
        <taxon>Lithospermum</taxon>
    </lineage>
</organism>
<dbReference type="InterPro" id="IPR052929">
    <property type="entry name" value="RNase_H-like_EbsB-rel"/>
</dbReference>
<dbReference type="GO" id="GO:0004523">
    <property type="term" value="F:RNA-DNA hybrid ribonuclease activity"/>
    <property type="evidence" value="ECO:0007669"/>
    <property type="project" value="InterPro"/>
</dbReference>
<dbReference type="Pfam" id="PF13456">
    <property type="entry name" value="RVT_3"/>
    <property type="match status" value="1"/>
</dbReference>
<comment type="caution">
    <text evidence="2">The sequence shown here is derived from an EMBL/GenBank/DDBJ whole genome shotgun (WGS) entry which is preliminary data.</text>
</comment>
<keyword evidence="3" id="KW-1185">Reference proteome</keyword>
<dbReference type="CDD" id="cd06222">
    <property type="entry name" value="RNase_H_like"/>
    <property type="match status" value="1"/>
</dbReference>
<evidence type="ECO:0000313" key="3">
    <source>
        <dbReference type="Proteomes" id="UP001454036"/>
    </source>
</evidence>
<name>A0AAV3PXM4_LITER</name>
<proteinExistence type="predicted"/>
<feature type="domain" description="RNase H type-1" evidence="1">
    <location>
        <begin position="73"/>
        <end position="155"/>
    </location>
</feature>
<reference evidence="2 3" key="1">
    <citation type="submission" date="2024-01" db="EMBL/GenBank/DDBJ databases">
        <title>The complete chloroplast genome sequence of Lithospermum erythrorhizon: insights into the phylogenetic relationship among Boraginaceae species and the maternal lineages of purple gromwells.</title>
        <authorList>
            <person name="Okada T."/>
            <person name="Watanabe K."/>
        </authorList>
    </citation>
    <scope>NUCLEOTIDE SEQUENCE [LARGE SCALE GENOMIC DNA]</scope>
</reference>
<dbReference type="GO" id="GO:0003676">
    <property type="term" value="F:nucleic acid binding"/>
    <property type="evidence" value="ECO:0007669"/>
    <property type="project" value="InterPro"/>
</dbReference>
<dbReference type="SUPFAM" id="SSF53098">
    <property type="entry name" value="Ribonuclease H-like"/>
    <property type="match status" value="1"/>
</dbReference>
<dbReference type="InterPro" id="IPR036397">
    <property type="entry name" value="RNaseH_sf"/>
</dbReference>
<dbReference type="PANTHER" id="PTHR47074:SF11">
    <property type="entry name" value="REVERSE TRANSCRIPTASE-LIKE PROTEIN"/>
    <property type="match status" value="1"/>
</dbReference>